<keyword evidence="2" id="KW-1185">Reference proteome</keyword>
<dbReference type="RefSeq" id="YP_001522861.1">
    <property type="nucleotide sequence ID" value="NC_009936.1"/>
</dbReference>
<protein>
    <submittedName>
        <fullName evidence="1">Putative DNA primase</fullName>
    </submittedName>
</protein>
<dbReference type="Pfam" id="PF13155">
    <property type="entry name" value="Toprim_2"/>
    <property type="match status" value="1"/>
</dbReference>
<dbReference type="InterPro" id="IPR034154">
    <property type="entry name" value="TOPRIM_DnaG/twinkle"/>
</dbReference>
<accession>Q0E5Z4</accession>
<dbReference type="CDD" id="cd01029">
    <property type="entry name" value="TOPRIM_primases"/>
    <property type="match status" value="1"/>
</dbReference>
<name>Q0E5Z4_9CAUD</name>
<sequence length="267" mass="29686">MALPENEWLHKAQALAIGQTSRTYHNEENRASLVIGNDIDRWWAYCHRCHEGGQVLKTHVLVGAEVQVQERFMPWPDDAKPAASDELYRSVYRTLLGKGIDLGSMLPGVPMYISRRQGRLILASAQGWLGRAIGAVQPKWCAYSNPGQRPAVFAHHPHDHITRRCVVTEDYFSALKIRWALNDPETTAIAALGTRVHNRLAAALLEADEVLFAFDGDRAGADGWPAAARRLRGLGKSVRICDVPQGLDPKDMQAHQIQEMINGSPTE</sequence>
<dbReference type="Gene3D" id="3.40.1360.10">
    <property type="match status" value="1"/>
</dbReference>
<dbReference type="KEGG" id="vg:5687473"/>
<proteinExistence type="predicted"/>
<dbReference type="GeneID" id="5687473"/>
<dbReference type="Proteomes" id="UP000002089">
    <property type="component" value="Segment"/>
</dbReference>
<evidence type="ECO:0000313" key="2">
    <source>
        <dbReference type="Proteomes" id="UP000002089"/>
    </source>
</evidence>
<dbReference type="OrthoDB" id="5323at10239"/>
<gene>
    <name evidence="1" type="primary">gp20</name>
</gene>
<reference evidence="1 2" key="1">
    <citation type="journal article" date="2006" name="J. Bacteriol.">
        <title>Genomic analysis of Pseudomonas aeruginosa phages LKD16 and LKA1: establishment of the phiKMV subgroup within the T7 supergroup.</title>
        <authorList>
            <person name="Ceyssens P.J."/>
            <person name="Lavigne R."/>
            <person name="Mattheus W."/>
            <person name="Chibeu A."/>
            <person name="Hertveldt K."/>
            <person name="Mast J."/>
            <person name="Robben J."/>
            <person name="Volckaert G."/>
        </authorList>
    </citation>
    <scope>NUCLEOTIDE SEQUENCE</scope>
</reference>
<evidence type="ECO:0000313" key="1">
    <source>
        <dbReference type="EMBL" id="CAK24988.1"/>
    </source>
</evidence>
<organism evidence="1 2">
    <name type="scientific">Pseudomonas phage LKA1</name>
    <dbReference type="NCBI Taxonomy" id="386793"/>
    <lineage>
        <taxon>Viruses</taxon>
        <taxon>Duplodnaviria</taxon>
        <taxon>Heunggongvirae</taxon>
        <taxon>Uroviricota</taxon>
        <taxon>Caudoviricetes</taxon>
        <taxon>Autographivirales</taxon>
        <taxon>Autoscriptoviridae</taxon>
        <taxon>Stubburvirus</taxon>
        <taxon>Stubburvirus LKA1</taxon>
    </lineage>
</organism>
<dbReference type="EMBL" id="AM265639">
    <property type="protein sequence ID" value="CAK24988.1"/>
    <property type="molecule type" value="Genomic_DNA"/>
</dbReference>
<dbReference type="SUPFAM" id="SSF56731">
    <property type="entry name" value="DNA primase core"/>
    <property type="match status" value="1"/>
</dbReference>